<dbReference type="Pfam" id="PF13560">
    <property type="entry name" value="HTH_31"/>
    <property type="match status" value="1"/>
</dbReference>
<dbReference type="GO" id="GO:0005829">
    <property type="term" value="C:cytosol"/>
    <property type="evidence" value="ECO:0007669"/>
    <property type="project" value="TreeGrafter"/>
</dbReference>
<dbReference type="InterPro" id="IPR001387">
    <property type="entry name" value="Cro/C1-type_HTH"/>
</dbReference>
<dbReference type="InterPro" id="IPR050807">
    <property type="entry name" value="TransReg_Diox_bact_type"/>
</dbReference>
<evidence type="ECO:0000259" key="3">
    <source>
        <dbReference type="PROSITE" id="PS50943"/>
    </source>
</evidence>
<dbReference type="OrthoDB" id="123259at2"/>
<dbReference type="InterPro" id="IPR010982">
    <property type="entry name" value="Lambda_DNA-bd_dom_sf"/>
</dbReference>
<comment type="caution">
    <text evidence="4">The sequence shown here is derived from an EMBL/GenBank/DDBJ whole genome shotgun (WGS) entry which is preliminary data.</text>
</comment>
<sequence>MNSPSQLHRFTPASSFDRWPHASQTRPYAEAKANPGVSADKTLAHRDLVVPAPANDVSSRFGRRLRELRRNSSLTQSGMAKKFGIDRSYISDVERGRKSISLPILEVIALGLRISLSDLFRDI</sequence>
<dbReference type="SMART" id="SM00530">
    <property type="entry name" value="HTH_XRE"/>
    <property type="match status" value="1"/>
</dbReference>
<dbReference type="PANTHER" id="PTHR46797:SF1">
    <property type="entry name" value="METHYLPHOSPHONATE SYNTHASE"/>
    <property type="match status" value="1"/>
</dbReference>
<organism evidence="4 5">
    <name type="scientific">Silvibacterium bohemicum</name>
    <dbReference type="NCBI Taxonomy" id="1577686"/>
    <lineage>
        <taxon>Bacteria</taxon>
        <taxon>Pseudomonadati</taxon>
        <taxon>Acidobacteriota</taxon>
        <taxon>Terriglobia</taxon>
        <taxon>Terriglobales</taxon>
        <taxon>Acidobacteriaceae</taxon>
        <taxon>Silvibacterium</taxon>
    </lineage>
</organism>
<dbReference type="PANTHER" id="PTHR46797">
    <property type="entry name" value="HTH-TYPE TRANSCRIPTIONAL REGULATOR"/>
    <property type="match status" value="1"/>
</dbReference>
<evidence type="ECO:0000313" key="4">
    <source>
        <dbReference type="EMBL" id="MBB6143667.1"/>
    </source>
</evidence>
<evidence type="ECO:0000313" key="5">
    <source>
        <dbReference type="Proteomes" id="UP000538666"/>
    </source>
</evidence>
<accession>A0A841JT43</accession>
<feature type="compositionally biased region" description="Polar residues" evidence="2">
    <location>
        <begin position="1"/>
        <end position="14"/>
    </location>
</feature>
<protein>
    <submittedName>
        <fullName evidence="4">DNA-binding XRE family transcriptional regulator</fullName>
    </submittedName>
</protein>
<dbReference type="AlphaFoldDB" id="A0A841JT43"/>
<feature type="region of interest" description="Disordered" evidence="2">
    <location>
        <begin position="1"/>
        <end position="37"/>
    </location>
</feature>
<reference evidence="4 5" key="1">
    <citation type="submission" date="2020-08" db="EMBL/GenBank/DDBJ databases">
        <title>Genomic Encyclopedia of Type Strains, Phase IV (KMG-IV): sequencing the most valuable type-strain genomes for metagenomic binning, comparative biology and taxonomic classification.</title>
        <authorList>
            <person name="Goeker M."/>
        </authorList>
    </citation>
    <scope>NUCLEOTIDE SEQUENCE [LARGE SCALE GENOMIC DNA]</scope>
    <source>
        <strain evidence="4 5">DSM 103733</strain>
    </source>
</reference>
<keyword evidence="1 4" id="KW-0238">DNA-binding</keyword>
<dbReference type="PROSITE" id="PS50943">
    <property type="entry name" value="HTH_CROC1"/>
    <property type="match status" value="1"/>
</dbReference>
<dbReference type="SUPFAM" id="SSF47413">
    <property type="entry name" value="lambda repressor-like DNA-binding domains"/>
    <property type="match status" value="1"/>
</dbReference>
<evidence type="ECO:0000256" key="2">
    <source>
        <dbReference type="SAM" id="MobiDB-lite"/>
    </source>
</evidence>
<keyword evidence="5" id="KW-1185">Reference proteome</keyword>
<gene>
    <name evidence="4" type="ORF">HNQ77_001616</name>
</gene>
<evidence type="ECO:0000256" key="1">
    <source>
        <dbReference type="ARBA" id="ARBA00023125"/>
    </source>
</evidence>
<dbReference type="RefSeq" id="WP_082125341.1">
    <property type="nucleotide sequence ID" value="NZ_JACHEK010000003.1"/>
</dbReference>
<proteinExistence type="predicted"/>
<dbReference type="GO" id="GO:0003677">
    <property type="term" value="F:DNA binding"/>
    <property type="evidence" value="ECO:0007669"/>
    <property type="project" value="UniProtKB-KW"/>
</dbReference>
<feature type="domain" description="HTH cro/C1-type" evidence="3">
    <location>
        <begin position="65"/>
        <end position="119"/>
    </location>
</feature>
<name>A0A841JT43_9BACT</name>
<dbReference type="Gene3D" id="1.10.260.40">
    <property type="entry name" value="lambda repressor-like DNA-binding domains"/>
    <property type="match status" value="1"/>
</dbReference>
<dbReference type="EMBL" id="JACHEK010000003">
    <property type="protein sequence ID" value="MBB6143667.1"/>
    <property type="molecule type" value="Genomic_DNA"/>
</dbReference>
<dbReference type="CDD" id="cd00093">
    <property type="entry name" value="HTH_XRE"/>
    <property type="match status" value="1"/>
</dbReference>
<dbReference type="Proteomes" id="UP000538666">
    <property type="component" value="Unassembled WGS sequence"/>
</dbReference>
<dbReference type="GO" id="GO:0003700">
    <property type="term" value="F:DNA-binding transcription factor activity"/>
    <property type="evidence" value="ECO:0007669"/>
    <property type="project" value="TreeGrafter"/>
</dbReference>